<evidence type="ECO:0000259" key="1">
    <source>
        <dbReference type="PROSITE" id="PS50878"/>
    </source>
</evidence>
<keyword evidence="2" id="KW-0808">Transferase</keyword>
<reference evidence="2" key="2">
    <citation type="submission" date="2022-01" db="EMBL/GenBank/DDBJ databases">
        <authorList>
            <person name="Yamashiro T."/>
            <person name="Shiraishi A."/>
            <person name="Satake H."/>
            <person name="Nakayama K."/>
        </authorList>
    </citation>
    <scope>NUCLEOTIDE SEQUENCE</scope>
</reference>
<dbReference type="InterPro" id="IPR000477">
    <property type="entry name" value="RT_dom"/>
</dbReference>
<proteinExistence type="predicted"/>
<accession>A0ABQ5H9H4</accession>
<dbReference type="SUPFAM" id="SSF56672">
    <property type="entry name" value="DNA/RNA polymerases"/>
    <property type="match status" value="2"/>
</dbReference>
<dbReference type="CDD" id="cd01647">
    <property type="entry name" value="RT_LTR"/>
    <property type="match status" value="1"/>
</dbReference>
<dbReference type="GO" id="GO:0003964">
    <property type="term" value="F:RNA-directed DNA polymerase activity"/>
    <property type="evidence" value="ECO:0007669"/>
    <property type="project" value="UniProtKB-KW"/>
</dbReference>
<dbReference type="EMBL" id="BQNB010019365">
    <property type="protein sequence ID" value="GJT84512.1"/>
    <property type="molecule type" value="Genomic_DNA"/>
</dbReference>
<dbReference type="PROSITE" id="PS50878">
    <property type="entry name" value="RT_POL"/>
    <property type="match status" value="1"/>
</dbReference>
<dbReference type="InterPro" id="IPR043502">
    <property type="entry name" value="DNA/RNA_pol_sf"/>
</dbReference>
<organism evidence="2 3">
    <name type="scientific">Tanacetum coccineum</name>
    <dbReference type="NCBI Taxonomy" id="301880"/>
    <lineage>
        <taxon>Eukaryota</taxon>
        <taxon>Viridiplantae</taxon>
        <taxon>Streptophyta</taxon>
        <taxon>Embryophyta</taxon>
        <taxon>Tracheophyta</taxon>
        <taxon>Spermatophyta</taxon>
        <taxon>Magnoliopsida</taxon>
        <taxon>eudicotyledons</taxon>
        <taxon>Gunneridae</taxon>
        <taxon>Pentapetalae</taxon>
        <taxon>asterids</taxon>
        <taxon>campanulids</taxon>
        <taxon>Asterales</taxon>
        <taxon>Asteraceae</taxon>
        <taxon>Asteroideae</taxon>
        <taxon>Anthemideae</taxon>
        <taxon>Anthemidinae</taxon>
        <taxon>Tanacetum</taxon>
    </lineage>
</organism>
<dbReference type="CDD" id="cd01650">
    <property type="entry name" value="RT_nLTR_like"/>
    <property type="match status" value="1"/>
</dbReference>
<dbReference type="Gene3D" id="3.30.70.270">
    <property type="match status" value="1"/>
</dbReference>
<feature type="domain" description="Reverse transcriptase" evidence="1">
    <location>
        <begin position="441"/>
        <end position="720"/>
    </location>
</feature>
<keyword evidence="3" id="KW-1185">Reference proteome</keyword>
<dbReference type="Pfam" id="PF00078">
    <property type="entry name" value="RVT_1"/>
    <property type="match status" value="2"/>
</dbReference>
<dbReference type="InterPro" id="IPR021109">
    <property type="entry name" value="Peptidase_aspartic_dom_sf"/>
</dbReference>
<dbReference type="InterPro" id="IPR043128">
    <property type="entry name" value="Rev_trsase/Diguanyl_cyclase"/>
</dbReference>
<keyword evidence="2" id="KW-0695">RNA-directed DNA polymerase</keyword>
<comment type="caution">
    <text evidence="2">The sequence shown here is derived from an EMBL/GenBank/DDBJ whole genome shotgun (WGS) entry which is preliminary data.</text>
</comment>
<dbReference type="PANTHER" id="PTHR24559">
    <property type="entry name" value="TRANSPOSON TY3-I GAG-POL POLYPROTEIN"/>
    <property type="match status" value="1"/>
</dbReference>
<gene>
    <name evidence="2" type="ORF">Tco_1066229</name>
</gene>
<dbReference type="Proteomes" id="UP001151760">
    <property type="component" value="Unassembled WGS sequence"/>
</dbReference>
<dbReference type="Pfam" id="PF08284">
    <property type="entry name" value="RVP_2"/>
    <property type="match status" value="1"/>
</dbReference>
<dbReference type="InterPro" id="IPR053134">
    <property type="entry name" value="RNA-dir_DNA_polymerase"/>
</dbReference>
<keyword evidence="2" id="KW-0548">Nucleotidyltransferase</keyword>
<dbReference type="PANTHER" id="PTHR24559:SF444">
    <property type="entry name" value="REVERSE TRANSCRIPTASE DOMAIN-CONTAINING PROTEIN"/>
    <property type="match status" value="1"/>
</dbReference>
<sequence>MKGYKLEIEGHVFNIDLIPCGHGSFDVIIGMDWLSNHKAKIICHEKVVRIPLLDGKVLRVLGERPEEKARLLMSAKASDKKQEDIVVVRDFSKVFLNDLPGLPPLQEIEFWIELIPEAVPIAKSPYPLAPSELEELSGQLKELQDKGFIRPSSSPWGAPVLFVKKKDGSFRMCIDYRELNKLTVKNRYPLPKIDDLFDQLQGSQFFSKIDLRSGYHQLRVHEDDIPKTAFRTRYGHFEFTVMPFGLTNAPAVMAISVISISLDSSEDSVGTPAGRVILFGTIPTTIPDTTPVITPPDTQIDTPVIPTITPRVLENQRDCFTNDTFRGRSLVSSAVYYEVAPQVVFRCVVIFLGVLQFVYHFMKFLGAGKEATKLDDTNLFNKMVSNEEANFMIREVTDKEIRESMFDIGENKALGPDGYTTAFFKGSWDIMGNDICLAVKDFFKNGKLLGEVNATVITLIPKIQHPCKVSDFRPIACCNVLYKCISKILTNRIKSTLDKVVNINQSAFIPGRVIQDNLMIAQELLKGYNCKNGPSRCALKIDIAKAYATVNWAFLENILIKFGFHKQMVEWIMTCVTSAAFTMTVNGERHGYFKSGRGLRQGDPNSPYLFTLVMEVFSLILSRNVERNKVFKYHKGCKELKLTHLSFADDLLVISHGDEHSIKVIKDSLEEFSLVSGLLPNMDKSVIFFGSVKENVKEKILEVLPFKIGKLHVKYLGIPLLAKRLGINDCKCLVEKVKNKVQDWKNKVLSYAWMTLQETVWMWMNRSLMHRPIPLHVLMFPG</sequence>
<reference evidence="2" key="1">
    <citation type="journal article" date="2022" name="Int. J. Mol. Sci.">
        <title>Draft Genome of Tanacetum Coccineum: Genomic Comparison of Closely Related Tanacetum-Family Plants.</title>
        <authorList>
            <person name="Yamashiro T."/>
            <person name="Shiraishi A."/>
            <person name="Nakayama K."/>
            <person name="Satake H."/>
        </authorList>
    </citation>
    <scope>NUCLEOTIDE SEQUENCE</scope>
</reference>
<evidence type="ECO:0000313" key="3">
    <source>
        <dbReference type="Proteomes" id="UP001151760"/>
    </source>
</evidence>
<evidence type="ECO:0000313" key="2">
    <source>
        <dbReference type="EMBL" id="GJT84512.1"/>
    </source>
</evidence>
<dbReference type="Gene3D" id="3.10.10.10">
    <property type="entry name" value="HIV Type 1 Reverse Transcriptase, subunit A, domain 1"/>
    <property type="match status" value="1"/>
</dbReference>
<protein>
    <submittedName>
        <fullName evidence="2">RNA-directed DNA polymerase, eukaryota, reverse transcriptase zinc-binding domain protein</fullName>
    </submittedName>
</protein>
<name>A0ABQ5H9H4_9ASTR</name>
<dbReference type="Gene3D" id="2.40.70.10">
    <property type="entry name" value="Acid Proteases"/>
    <property type="match status" value="1"/>
</dbReference>